<dbReference type="RefSeq" id="WP_106196107.1">
    <property type="nucleotide sequence ID" value="NZ_PVTO01000036.1"/>
</dbReference>
<keyword evidence="2" id="KW-1185">Reference proteome</keyword>
<proteinExistence type="predicted"/>
<dbReference type="Gene3D" id="3.30.1380.20">
    <property type="entry name" value="Trafficking protein particle complex subunit 3"/>
    <property type="match status" value="1"/>
</dbReference>
<dbReference type="OrthoDB" id="2965348at2"/>
<dbReference type="SUPFAM" id="SSF111126">
    <property type="entry name" value="Ligand-binding domain in the NO signalling and Golgi transport"/>
    <property type="match status" value="1"/>
</dbReference>
<dbReference type="InterPro" id="IPR019642">
    <property type="entry name" value="DUF2507"/>
</dbReference>
<dbReference type="InterPro" id="IPR024096">
    <property type="entry name" value="NO_sig/Golgi_transp_ligand-bd"/>
</dbReference>
<dbReference type="EMBL" id="PVTO01000036">
    <property type="protein sequence ID" value="PRY75186.1"/>
    <property type="molecule type" value="Genomic_DNA"/>
</dbReference>
<reference evidence="1 2" key="1">
    <citation type="submission" date="2018-03" db="EMBL/GenBank/DDBJ databases">
        <title>Genomic Encyclopedia of Archaeal and Bacterial Type Strains, Phase II (KMG-II): from individual species to whole genera.</title>
        <authorList>
            <person name="Goeker M."/>
        </authorList>
    </citation>
    <scope>NUCLEOTIDE SEQUENCE [LARGE SCALE GENOMIC DNA]</scope>
    <source>
        <strain evidence="1 2">DSM 13175</strain>
    </source>
</reference>
<sequence>MSEDSNQHPSFQGLTLLRDQLLPNLFKEDQSDILYWAGKELARSYTVASLDDVVTLIRTLSFGALSLVEQKKTAYLFHLHGEIVHTRLDKQPQADFALETGFLAQLIQQLSEQYTEGSYSIQKKNSVVEIVLQSDKKEAVL</sequence>
<dbReference type="Proteomes" id="UP000238205">
    <property type="component" value="Unassembled WGS sequence"/>
</dbReference>
<dbReference type="Pfam" id="PF10702">
    <property type="entry name" value="DUF2507"/>
    <property type="match status" value="1"/>
</dbReference>
<dbReference type="AlphaFoldDB" id="A0A2T0VUK4"/>
<evidence type="ECO:0000313" key="1">
    <source>
        <dbReference type="EMBL" id="PRY75186.1"/>
    </source>
</evidence>
<comment type="caution">
    <text evidence="1">The sequence shown here is derived from an EMBL/GenBank/DDBJ whole genome shotgun (WGS) entry which is preliminary data.</text>
</comment>
<accession>A0A2T0VUK4</accession>
<evidence type="ECO:0000313" key="2">
    <source>
        <dbReference type="Proteomes" id="UP000238205"/>
    </source>
</evidence>
<protein>
    <submittedName>
        <fullName evidence="1">Uncharacterized protein DUF2507</fullName>
    </submittedName>
</protein>
<gene>
    <name evidence="1" type="ORF">CLV38_13619</name>
</gene>
<name>A0A2T0VUK4_9LACT</name>
<organism evidence="1 2">
    <name type="scientific">Alkalibacterium olivapovliticus</name>
    <dbReference type="NCBI Taxonomy" id="99907"/>
    <lineage>
        <taxon>Bacteria</taxon>
        <taxon>Bacillati</taxon>
        <taxon>Bacillota</taxon>
        <taxon>Bacilli</taxon>
        <taxon>Lactobacillales</taxon>
        <taxon>Carnobacteriaceae</taxon>
        <taxon>Alkalibacterium</taxon>
    </lineage>
</organism>